<organism evidence="3 4">
    <name type="scientific">Sporisorium graminicola</name>
    <dbReference type="NCBI Taxonomy" id="280036"/>
    <lineage>
        <taxon>Eukaryota</taxon>
        <taxon>Fungi</taxon>
        <taxon>Dikarya</taxon>
        <taxon>Basidiomycota</taxon>
        <taxon>Ustilaginomycotina</taxon>
        <taxon>Ustilaginomycetes</taxon>
        <taxon>Ustilaginales</taxon>
        <taxon>Ustilaginaceae</taxon>
        <taxon>Sporisorium</taxon>
    </lineage>
</organism>
<dbReference type="OrthoDB" id="310895at2759"/>
<feature type="domain" description="Aldehyde dehydrogenase" evidence="2">
    <location>
        <begin position="93"/>
        <end position="191"/>
    </location>
</feature>
<accession>A0A4U7KUG8</accession>
<dbReference type="InterPro" id="IPR016161">
    <property type="entry name" value="Ald_DH/histidinol_DH"/>
</dbReference>
<dbReference type="AlphaFoldDB" id="A0A4U7KUG8"/>
<dbReference type="InterPro" id="IPR016162">
    <property type="entry name" value="Ald_DH_N"/>
</dbReference>
<dbReference type="Gene3D" id="3.40.605.10">
    <property type="entry name" value="Aldehyde Dehydrogenase, Chain A, domain 1"/>
    <property type="match status" value="1"/>
</dbReference>
<evidence type="ECO:0000313" key="4">
    <source>
        <dbReference type="Proteomes" id="UP000306050"/>
    </source>
</evidence>
<dbReference type="InterPro" id="IPR050740">
    <property type="entry name" value="Aldehyde_DH_Superfamily"/>
</dbReference>
<dbReference type="RefSeq" id="XP_029740249.1">
    <property type="nucleotide sequence ID" value="XM_029883572.1"/>
</dbReference>
<keyword evidence="4" id="KW-1185">Reference proteome</keyword>
<dbReference type="KEGG" id="sgra:EX895_002974"/>
<dbReference type="PANTHER" id="PTHR43353">
    <property type="entry name" value="SUCCINATE-SEMIALDEHYDE DEHYDROGENASE, MITOCHONDRIAL"/>
    <property type="match status" value="1"/>
</dbReference>
<dbReference type="GO" id="GO:0004777">
    <property type="term" value="F:succinate-semialdehyde dehydrogenase (NAD+) activity"/>
    <property type="evidence" value="ECO:0007669"/>
    <property type="project" value="TreeGrafter"/>
</dbReference>
<keyword evidence="1" id="KW-0560">Oxidoreductase</keyword>
<evidence type="ECO:0000259" key="2">
    <source>
        <dbReference type="Pfam" id="PF00171"/>
    </source>
</evidence>
<dbReference type="Pfam" id="PF00171">
    <property type="entry name" value="Aldedh"/>
    <property type="match status" value="1"/>
</dbReference>
<comment type="caution">
    <text evidence="3">The sequence shown here is derived from an EMBL/GenBank/DDBJ whole genome shotgun (WGS) entry which is preliminary data.</text>
</comment>
<protein>
    <recommendedName>
        <fullName evidence="2">Aldehyde dehydrogenase domain-containing protein</fullName>
    </recommendedName>
</protein>
<dbReference type="EMBL" id="SRRM01000010">
    <property type="protein sequence ID" value="TKY88264.1"/>
    <property type="molecule type" value="Genomic_DNA"/>
</dbReference>
<dbReference type="GO" id="GO:0005737">
    <property type="term" value="C:cytoplasm"/>
    <property type="evidence" value="ECO:0007669"/>
    <property type="project" value="TreeGrafter"/>
</dbReference>
<dbReference type="SUPFAM" id="SSF53720">
    <property type="entry name" value="ALDH-like"/>
    <property type="match status" value="1"/>
</dbReference>
<dbReference type="InterPro" id="IPR015590">
    <property type="entry name" value="Aldehyde_DH_dom"/>
</dbReference>
<dbReference type="Proteomes" id="UP000306050">
    <property type="component" value="Chromosome SGRAM_18"/>
</dbReference>
<sequence length="210" mass="22680">MLRSADPSTFRSALCRSSALSTSLRTTRLAQTYLPLPAQPTPRTALLTSRSIYTTAAAKMPHMPQGIVKGGKEELKLNNQSLWQTKAYINGEWVSADNKSTLKVFNKATGAEIGQVPDLGAKETAAAIAAADEAFKSWSQTTAKHRHDLLMKLFYAHQQNAEDLAKIIVAENGKAFAEAKGELAYSNGFLECCNLSVSPALSRRGTSPPP</sequence>
<gene>
    <name evidence="3" type="ORF">EX895_002974</name>
</gene>
<dbReference type="PANTHER" id="PTHR43353:SF5">
    <property type="entry name" value="SUCCINATE-SEMIALDEHYDE DEHYDROGENASE, MITOCHONDRIAL"/>
    <property type="match status" value="1"/>
</dbReference>
<proteinExistence type="predicted"/>
<evidence type="ECO:0000313" key="3">
    <source>
        <dbReference type="EMBL" id="TKY88264.1"/>
    </source>
</evidence>
<dbReference type="GeneID" id="40725869"/>
<dbReference type="GO" id="GO:0009450">
    <property type="term" value="P:gamma-aminobutyric acid catabolic process"/>
    <property type="evidence" value="ECO:0007669"/>
    <property type="project" value="TreeGrafter"/>
</dbReference>
<name>A0A4U7KUG8_9BASI</name>
<reference evidence="3 4" key="1">
    <citation type="submission" date="2019-05" db="EMBL/GenBank/DDBJ databases">
        <title>Sporisorium graminicola CBS 10092 draft sequencing and annotation.</title>
        <authorList>
            <person name="Solano-Gonzalez S."/>
            <person name="Caddick M.X."/>
            <person name="Darby A."/>
        </authorList>
    </citation>
    <scope>NUCLEOTIDE SEQUENCE [LARGE SCALE GENOMIC DNA]</scope>
    <source>
        <strain evidence="3 4">CBS 10092</strain>
    </source>
</reference>
<evidence type="ECO:0000256" key="1">
    <source>
        <dbReference type="ARBA" id="ARBA00023002"/>
    </source>
</evidence>